<organism evidence="3 4">
    <name type="scientific">Ditylenchus dipsaci</name>
    <dbReference type="NCBI Taxonomy" id="166011"/>
    <lineage>
        <taxon>Eukaryota</taxon>
        <taxon>Metazoa</taxon>
        <taxon>Ecdysozoa</taxon>
        <taxon>Nematoda</taxon>
        <taxon>Chromadorea</taxon>
        <taxon>Rhabditida</taxon>
        <taxon>Tylenchina</taxon>
        <taxon>Tylenchomorpha</taxon>
        <taxon>Sphaerularioidea</taxon>
        <taxon>Anguinidae</taxon>
        <taxon>Anguininae</taxon>
        <taxon>Ditylenchus</taxon>
    </lineage>
</organism>
<dbReference type="Proteomes" id="UP000887574">
    <property type="component" value="Unplaced"/>
</dbReference>
<feature type="chain" id="PRO_5037020702" evidence="2">
    <location>
        <begin position="28"/>
        <end position="1088"/>
    </location>
</feature>
<feature type="compositionally biased region" description="Low complexity" evidence="1">
    <location>
        <begin position="904"/>
        <end position="931"/>
    </location>
</feature>
<protein>
    <submittedName>
        <fullName evidence="4">Uncharacterized protein</fullName>
    </submittedName>
</protein>
<keyword evidence="3" id="KW-1185">Reference proteome</keyword>
<sequence>MSHKNFKPPKLIVFVAIGSVLLAGISSGTVEALCNDFGCINISSAPASEERPMSSQLLPSRLEGLSSALGYGVPVRRLNRRCEDHQDCPTYSECVGYPGACVRCLRLLRGGAYCPQSGLLIATRLPMASYNPFQARRHPVANYQQESQQRLNDRLTSLLFKLLEDVEELLRQSLNTQNTVPFNPTVPILQEPVEQSTFSPVRNTDPFASVLQPMLGKLDAVEVIKKVIDQVEKRAEEKPQLCLLAFLNYLLSIFDPNAHYRSFEPFQNSLEVCGPELQDFLQHLLDQIYQAHNAGKDFELVSKLFRDIFQDQDVISNITRMAAQLLENNNFAGERMPDIVEMLPKDLIELFMRFAGETDLMSEDLDVFRGLLDTHVQGLKALEEARPATAIYLDPFKADDKSISGKLEGKKPVENFEEKNQGFGDFTSISGLVSTTNSLLDSTTTSTSSVSIETNKKSWYDDGSGGIGEEIEVEIEKTKKPGKVVQVPLYTNKPIELVTMQTNTTENSTSAISEDSEVNSTLAQKTPLPLFMLTQSAAQTFPPAAPDLSDRHFVFPAGFSVLQSTSTASMLTETVPTSAASPLASSGTSSTVQAPEYQESLVRHWTQKSLVDQWGGPVSHTETPKPVQFNFPSSDEFVQVSENSVETGGVKLPITQKTHGPLPEELFTDDPWPTTTNGKVFSIPLKTFPPAQPDLSDRHFVFPTGLTLSKTETPGPTETAAPSTSTNFEVSNQTLQFSTSQAEMSGSSSKPEAFLFTQTTFEPVVNTTTDFSTASAALKDLEATSTTGRPETETPTSNYLPELASFTAGNQPQNIKIGDDLQSDLPTSTRGNESESTAPTTAVYQPTETTTNSTDDVDYPTNGFELDLQETATLGFEPTSGPTNTTTTKDYSAKLPESTIGYQTPDLPTTIPTDPESTKTSNSSDSASTMSDRLETISSTTLADIQDRHFVFPESTRHPEPKNQTEESVAIQQKPSTSKVSQVEENSRAGLIETTTILSLPLTGGLDENLATEVAEQVAKIVGKAASKTSGDFEAAKCTNQNNCPSGQRCYPICPKCPFGFCYPAEDFEALNKNKTSTTTSGLNSVFN</sequence>
<feature type="region of interest" description="Disordered" evidence="1">
    <location>
        <begin position="653"/>
        <end position="673"/>
    </location>
</feature>
<dbReference type="WBParaSite" id="jg4764">
    <property type="protein sequence ID" value="jg4764"/>
    <property type="gene ID" value="jg4764"/>
</dbReference>
<accession>A0A915EB25</accession>
<feature type="compositionally biased region" description="Polar residues" evidence="1">
    <location>
        <begin position="824"/>
        <end position="854"/>
    </location>
</feature>
<evidence type="ECO:0000256" key="1">
    <source>
        <dbReference type="SAM" id="MobiDB-lite"/>
    </source>
</evidence>
<feature type="signal peptide" evidence="2">
    <location>
        <begin position="1"/>
        <end position="27"/>
    </location>
</feature>
<proteinExistence type="predicted"/>
<evidence type="ECO:0000313" key="3">
    <source>
        <dbReference type="Proteomes" id="UP000887574"/>
    </source>
</evidence>
<evidence type="ECO:0000313" key="4">
    <source>
        <dbReference type="WBParaSite" id="jg4764"/>
    </source>
</evidence>
<feature type="compositionally biased region" description="Low complexity" evidence="1">
    <location>
        <begin position="711"/>
        <end position="726"/>
    </location>
</feature>
<feature type="compositionally biased region" description="Polar residues" evidence="1">
    <location>
        <begin position="966"/>
        <end position="983"/>
    </location>
</feature>
<dbReference type="AlphaFoldDB" id="A0A915EB25"/>
<evidence type="ECO:0000256" key="2">
    <source>
        <dbReference type="SAM" id="SignalP"/>
    </source>
</evidence>
<feature type="region of interest" description="Disordered" evidence="1">
    <location>
        <begin position="954"/>
        <end position="983"/>
    </location>
</feature>
<feature type="region of interest" description="Disordered" evidence="1">
    <location>
        <begin position="898"/>
        <end position="934"/>
    </location>
</feature>
<reference evidence="4" key="1">
    <citation type="submission" date="2022-11" db="UniProtKB">
        <authorList>
            <consortium name="WormBaseParasite"/>
        </authorList>
    </citation>
    <scope>IDENTIFICATION</scope>
</reference>
<feature type="compositionally biased region" description="Basic and acidic residues" evidence="1">
    <location>
        <begin position="954"/>
        <end position="965"/>
    </location>
</feature>
<feature type="region of interest" description="Disordered" evidence="1">
    <location>
        <begin position="706"/>
        <end position="726"/>
    </location>
</feature>
<feature type="region of interest" description="Disordered" evidence="1">
    <location>
        <begin position="810"/>
        <end position="862"/>
    </location>
</feature>
<keyword evidence="2" id="KW-0732">Signal</keyword>
<name>A0A915EB25_9BILA</name>